<sequence>MRPLRERRFYGQAGDLFRCREHRGLIYVETEIGIGAGDHFRAAIVSILAHLSDQNARATTIVGKELLRLRTMASNSEADFSD</sequence>
<accession>A0A376UG80</accession>
<gene>
    <name evidence="1" type="ORF">NCTC8622_07457</name>
</gene>
<protein>
    <submittedName>
        <fullName evidence="1">Uncharacterized protein</fullName>
    </submittedName>
</protein>
<evidence type="ECO:0000313" key="2">
    <source>
        <dbReference type="Proteomes" id="UP000254079"/>
    </source>
</evidence>
<name>A0A376UG80_ECOLX</name>
<dbReference type="Proteomes" id="UP000254079">
    <property type="component" value="Unassembled WGS sequence"/>
</dbReference>
<proteinExistence type="predicted"/>
<dbReference type="AlphaFoldDB" id="A0A376UG80"/>
<organism evidence="1 2">
    <name type="scientific">Escherichia coli</name>
    <dbReference type="NCBI Taxonomy" id="562"/>
    <lineage>
        <taxon>Bacteria</taxon>
        <taxon>Pseudomonadati</taxon>
        <taxon>Pseudomonadota</taxon>
        <taxon>Gammaproteobacteria</taxon>
        <taxon>Enterobacterales</taxon>
        <taxon>Enterobacteriaceae</taxon>
        <taxon>Escherichia</taxon>
    </lineage>
</organism>
<dbReference type="EMBL" id="UGCP01000002">
    <property type="protein sequence ID" value="STI88260.1"/>
    <property type="molecule type" value="Genomic_DNA"/>
</dbReference>
<reference evidence="1 2" key="1">
    <citation type="submission" date="2018-06" db="EMBL/GenBank/DDBJ databases">
        <authorList>
            <consortium name="Pathogen Informatics"/>
            <person name="Doyle S."/>
        </authorList>
    </citation>
    <scope>NUCLEOTIDE SEQUENCE [LARGE SCALE GENOMIC DNA]</scope>
    <source>
        <strain evidence="1 2">NCTC8622</strain>
    </source>
</reference>
<evidence type="ECO:0000313" key="1">
    <source>
        <dbReference type="EMBL" id="STI88260.1"/>
    </source>
</evidence>